<dbReference type="RefSeq" id="WP_094455019.1">
    <property type="nucleotide sequence ID" value="NZ_NMVJ01000009.1"/>
</dbReference>
<keyword evidence="2" id="KW-1185">Reference proteome</keyword>
<evidence type="ECO:0000313" key="2">
    <source>
        <dbReference type="Proteomes" id="UP000216300"/>
    </source>
</evidence>
<proteinExistence type="predicted"/>
<accession>A0A255ECS1</accession>
<comment type="caution">
    <text evidence="1">The sequence shown here is derived from an EMBL/GenBank/DDBJ whole genome shotgun (WGS) entry which is preliminary data.</text>
</comment>
<organism evidence="1 2">
    <name type="scientific">Parenemella sanctibonifatiensis</name>
    <dbReference type="NCBI Taxonomy" id="2016505"/>
    <lineage>
        <taxon>Bacteria</taxon>
        <taxon>Bacillati</taxon>
        <taxon>Actinomycetota</taxon>
        <taxon>Actinomycetes</taxon>
        <taxon>Propionibacteriales</taxon>
        <taxon>Propionibacteriaceae</taxon>
        <taxon>Parenemella</taxon>
    </lineage>
</organism>
<sequence length="180" mass="18487">MSGRFMSEFTAGVADMSAGADHAFLAEGAGARSTFVVVEPWGAQSWSATFAAPDPGRRALSALLGTPNPTGLCVVERGTAFLGDVLNPASFEAVPTMGPVVAAEELEEERVLLLVGPWTITAVSSAGVLWETRRLAIDGLRVAEASGGWVRGASDPDDGEPREFAVELATGQVAGGATIA</sequence>
<dbReference type="Proteomes" id="UP000216300">
    <property type="component" value="Unassembled WGS sequence"/>
</dbReference>
<dbReference type="AlphaFoldDB" id="A0A255ECS1"/>
<protein>
    <submittedName>
        <fullName evidence="1">Uncharacterized protein</fullName>
    </submittedName>
</protein>
<gene>
    <name evidence="1" type="ORF">CGZ91_10620</name>
</gene>
<evidence type="ECO:0000313" key="1">
    <source>
        <dbReference type="EMBL" id="OYN89349.1"/>
    </source>
</evidence>
<name>A0A255ECS1_9ACTN</name>
<dbReference type="EMBL" id="NMVJ01000009">
    <property type="protein sequence ID" value="OYN89349.1"/>
    <property type="molecule type" value="Genomic_DNA"/>
</dbReference>
<dbReference type="OrthoDB" id="3266581at2"/>
<reference evidence="1 2" key="1">
    <citation type="submission" date="2017-07" db="EMBL/GenBank/DDBJ databases">
        <title>Draft whole genome sequences of clinical Proprionibacteriaceae strains.</title>
        <authorList>
            <person name="Bernier A.-M."/>
            <person name="Bernard K."/>
            <person name="Domingo M.-C."/>
        </authorList>
    </citation>
    <scope>NUCLEOTIDE SEQUENCE [LARGE SCALE GENOMIC DNA]</scope>
    <source>
        <strain evidence="1 2">NML 150081</strain>
    </source>
</reference>